<protein>
    <recommendedName>
        <fullName evidence="8">M23ase beta-sheet core domain-containing protein</fullName>
    </recommendedName>
</protein>
<evidence type="ECO:0000256" key="7">
    <source>
        <dbReference type="SAM" id="Phobius"/>
    </source>
</evidence>
<dbReference type="InterPro" id="IPR004937">
    <property type="entry name" value="Urea_transporter"/>
</dbReference>
<evidence type="ECO:0000313" key="9">
    <source>
        <dbReference type="EMBL" id="OAQ20354.1"/>
    </source>
</evidence>
<feature type="transmembrane region" description="Helical" evidence="7">
    <location>
        <begin position="39"/>
        <end position="56"/>
    </location>
</feature>
<dbReference type="CDD" id="cd12797">
    <property type="entry name" value="M23_peptidase"/>
    <property type="match status" value="1"/>
</dbReference>
<name>A0A179D2P9_9BACT</name>
<feature type="transmembrane region" description="Helical" evidence="7">
    <location>
        <begin position="227"/>
        <end position="244"/>
    </location>
</feature>
<dbReference type="Proteomes" id="UP000078390">
    <property type="component" value="Unassembled WGS sequence"/>
</dbReference>
<keyword evidence="6 7" id="KW-0472">Membrane</keyword>
<dbReference type="GO" id="GO:0015204">
    <property type="term" value="F:urea transmembrane transporter activity"/>
    <property type="evidence" value="ECO:0007669"/>
    <property type="project" value="InterPro"/>
</dbReference>
<evidence type="ECO:0000256" key="2">
    <source>
        <dbReference type="ARBA" id="ARBA00005914"/>
    </source>
</evidence>
<dbReference type="GO" id="GO:0005886">
    <property type="term" value="C:plasma membrane"/>
    <property type="evidence" value="ECO:0007669"/>
    <property type="project" value="UniProtKB-SubCell"/>
</dbReference>
<feature type="transmembrane region" description="Helical" evidence="7">
    <location>
        <begin position="122"/>
        <end position="141"/>
    </location>
</feature>
<feature type="transmembrane region" description="Helical" evidence="7">
    <location>
        <begin position="92"/>
        <end position="110"/>
    </location>
</feature>
<feature type="transmembrane region" description="Helical" evidence="7">
    <location>
        <begin position="277"/>
        <end position="299"/>
    </location>
</feature>
<comment type="similarity">
    <text evidence="2">Belongs to the urea transporter family.</text>
</comment>
<proteinExistence type="inferred from homology"/>
<dbReference type="AlphaFoldDB" id="A0A179D2P9"/>
<evidence type="ECO:0000256" key="1">
    <source>
        <dbReference type="ARBA" id="ARBA00004651"/>
    </source>
</evidence>
<evidence type="ECO:0000256" key="3">
    <source>
        <dbReference type="ARBA" id="ARBA00022475"/>
    </source>
</evidence>
<feature type="transmembrane region" description="Helical" evidence="7">
    <location>
        <begin position="196"/>
        <end position="215"/>
    </location>
</feature>
<feature type="transmembrane region" description="Helical" evidence="7">
    <location>
        <begin position="167"/>
        <end position="189"/>
    </location>
</feature>
<comment type="subcellular location">
    <subcellularLocation>
        <location evidence="1">Cell membrane</location>
        <topology evidence="1">Multi-pass membrane protein</topology>
    </subcellularLocation>
</comment>
<keyword evidence="3" id="KW-1003">Cell membrane</keyword>
<dbReference type="InterPro" id="IPR011055">
    <property type="entry name" value="Dup_hybrid_motif"/>
</dbReference>
<dbReference type="Pfam" id="PF03253">
    <property type="entry name" value="UT"/>
    <property type="match status" value="1"/>
</dbReference>
<organism evidence="9 10">
    <name type="scientific">Thermosulfurimonas dismutans</name>
    <dbReference type="NCBI Taxonomy" id="999894"/>
    <lineage>
        <taxon>Bacteria</taxon>
        <taxon>Pseudomonadati</taxon>
        <taxon>Thermodesulfobacteriota</taxon>
        <taxon>Thermodesulfobacteria</taxon>
        <taxon>Thermodesulfobacteriales</taxon>
        <taxon>Thermodesulfobacteriaceae</taxon>
        <taxon>Thermosulfurimonas</taxon>
    </lineage>
</organism>
<dbReference type="InterPro" id="IPR029020">
    <property type="entry name" value="Ammonium/urea_transptr"/>
</dbReference>
<dbReference type="Gene3D" id="1.10.3430.10">
    <property type="entry name" value="Ammonium transporter AmtB like domains"/>
    <property type="match status" value="1"/>
</dbReference>
<evidence type="ECO:0000313" key="10">
    <source>
        <dbReference type="Proteomes" id="UP000078390"/>
    </source>
</evidence>
<dbReference type="Pfam" id="PF01551">
    <property type="entry name" value="Peptidase_M23"/>
    <property type="match status" value="1"/>
</dbReference>
<gene>
    <name evidence="9" type="ORF">TDIS_1549</name>
</gene>
<sequence>MKALKTAIHSLLNSYSGILFISEPGAGLVLLALSTLMDPNLGLSGLICVLSAYGFARLIGLKEDFLRLDYYIYNPLLVGLSVGYYFRLDPLTLLFIILLGIFTFLLTYGLSSFLSYYLRLPVLSLPFVIGSLVATLASYHYSNLLVTSLKPTFHYSVGGLPLWLEGFFRSLGAIFFMPHPLPGFIVFALILRFSRILALLAALGYFSGTLMAYLFTGSSYQVFSNPIHFNYVLISMALGGVFLIPSPRSYLLAILGAVVAVPITEASRVFWEKFGLPAFALPFNLVTLLFLYALIVSGFRKLTALYKGTPEKTLDHHLSFEIRFPSLVPEVDLPVSGRWLISQGPDGQFTHKGPWRHALDFVVADENGRTFAGEGMRPEDYYAYRKPVFSPVSGRVVEAVDGLPDEPPGSANRENPWGNHVVIYDLRGFYAVLAHFSPGTLRVKKGDWVVKGTVLGLCGSSGYAPEPHLHFHIQHGPEIGSPTLPFVFSGYLEEGLFKDFSLPVEGSTVEPLAPDKALKKRLNLLLGQKLAYSLYENGSLFGEIALSVEMAPDGTFYLTDGQSRLYFALKEKAFYFLSFEGRKSSPLKWLFLAAPKVPLALKPGLRWEDSLPLEIGLSGFKKEWYLFLISFYPRYFQIKARYESQSLLDFSGKINLNNEKIETKTVLAEDVGFEEIEIKIKNRIYQLRRKR</sequence>
<evidence type="ECO:0000256" key="4">
    <source>
        <dbReference type="ARBA" id="ARBA00022692"/>
    </source>
</evidence>
<reference evidence="9 10" key="1">
    <citation type="submission" date="2016-04" db="EMBL/GenBank/DDBJ databases">
        <title>Genome analysis of Thermosulfurimonas dismutans, the first thermophilic sulfur-disproportionating bacterium of the phylum Thermodesulfobacteria.</title>
        <authorList>
            <person name="Mardanov A.V."/>
            <person name="Beletsky A.V."/>
            <person name="Kadnikov V.V."/>
            <person name="Slobodkin A.I."/>
            <person name="Ravin N.V."/>
        </authorList>
    </citation>
    <scope>NUCLEOTIDE SEQUENCE [LARGE SCALE GENOMIC DNA]</scope>
    <source>
        <strain evidence="9 10">S95</strain>
    </source>
</reference>
<dbReference type="PANTHER" id="PTHR10464">
    <property type="entry name" value="UREA TRANSPORTER"/>
    <property type="match status" value="1"/>
</dbReference>
<evidence type="ECO:0000256" key="5">
    <source>
        <dbReference type="ARBA" id="ARBA00022989"/>
    </source>
</evidence>
<dbReference type="SUPFAM" id="SSF51261">
    <property type="entry name" value="Duplicated hybrid motif"/>
    <property type="match status" value="1"/>
</dbReference>
<evidence type="ECO:0000256" key="6">
    <source>
        <dbReference type="ARBA" id="ARBA00023136"/>
    </source>
</evidence>
<comment type="caution">
    <text evidence="9">The sequence shown here is derived from an EMBL/GenBank/DDBJ whole genome shotgun (WGS) entry which is preliminary data.</text>
</comment>
<feature type="transmembrane region" description="Helical" evidence="7">
    <location>
        <begin position="251"/>
        <end position="271"/>
    </location>
</feature>
<keyword evidence="10" id="KW-1185">Reference proteome</keyword>
<dbReference type="EMBL" id="LWLG01000012">
    <property type="protein sequence ID" value="OAQ20354.1"/>
    <property type="molecule type" value="Genomic_DNA"/>
</dbReference>
<dbReference type="STRING" id="999894.TDIS_1549"/>
<evidence type="ECO:0000259" key="8">
    <source>
        <dbReference type="Pfam" id="PF01551"/>
    </source>
</evidence>
<keyword evidence="5 7" id="KW-1133">Transmembrane helix</keyword>
<dbReference type="Gene3D" id="2.70.70.10">
    <property type="entry name" value="Glucose Permease (Domain IIA)"/>
    <property type="match status" value="1"/>
</dbReference>
<dbReference type="OrthoDB" id="9809488at2"/>
<dbReference type="RefSeq" id="WP_068671012.1">
    <property type="nucleotide sequence ID" value="NZ_LWLG01000012.1"/>
</dbReference>
<feature type="domain" description="M23ase beta-sheet core" evidence="8">
    <location>
        <begin position="385"/>
        <end position="475"/>
    </location>
</feature>
<dbReference type="InterPro" id="IPR016047">
    <property type="entry name" value="M23ase_b-sheet_dom"/>
</dbReference>
<feature type="transmembrane region" description="Helical" evidence="7">
    <location>
        <begin position="12"/>
        <end position="33"/>
    </location>
</feature>
<feature type="transmembrane region" description="Helical" evidence="7">
    <location>
        <begin position="68"/>
        <end position="86"/>
    </location>
</feature>
<dbReference type="PANTHER" id="PTHR10464:SF4">
    <property type="entry name" value="UREA TRANSPORTER"/>
    <property type="match status" value="1"/>
</dbReference>
<keyword evidence="4 7" id="KW-0812">Transmembrane</keyword>
<accession>A0A179D2P9</accession>